<evidence type="ECO:0000313" key="2">
    <source>
        <dbReference type="Proteomes" id="UP000251942"/>
    </source>
</evidence>
<dbReference type="AlphaFoldDB" id="A0A2X1RP17"/>
<organism evidence="1 2">
    <name type="scientific">Legionella feeleii</name>
    <dbReference type="NCBI Taxonomy" id="453"/>
    <lineage>
        <taxon>Bacteria</taxon>
        <taxon>Pseudomonadati</taxon>
        <taxon>Pseudomonadota</taxon>
        <taxon>Gammaproteobacteria</taxon>
        <taxon>Legionellales</taxon>
        <taxon>Legionellaceae</taxon>
        <taxon>Legionella</taxon>
    </lineage>
</organism>
<reference evidence="1 2" key="1">
    <citation type="submission" date="2018-06" db="EMBL/GenBank/DDBJ databases">
        <authorList>
            <consortium name="Pathogen Informatics"/>
            <person name="Doyle S."/>
        </authorList>
    </citation>
    <scope>NUCLEOTIDE SEQUENCE [LARGE SCALE GENOMIC DNA]</scope>
    <source>
        <strain evidence="1 2">NCTC12022</strain>
    </source>
</reference>
<protein>
    <recommendedName>
        <fullName evidence="3">Transposase</fullName>
    </recommendedName>
</protein>
<evidence type="ECO:0000313" key="1">
    <source>
        <dbReference type="EMBL" id="SPX60149.1"/>
    </source>
</evidence>
<name>A0A2X1RP17_9GAMM</name>
<dbReference type="Proteomes" id="UP000251942">
    <property type="component" value="Unassembled WGS sequence"/>
</dbReference>
<gene>
    <name evidence="1" type="ORF">NCTC12022_00865</name>
</gene>
<accession>A0A2X1RP17</accession>
<proteinExistence type="predicted"/>
<sequence>MEKLKRTHYSEEYKIEAIKRVLEGEESVPLVQSSLE</sequence>
<dbReference type="EMBL" id="UASS01000006">
    <property type="protein sequence ID" value="SPX60149.1"/>
    <property type="molecule type" value="Genomic_DNA"/>
</dbReference>
<evidence type="ECO:0008006" key="3">
    <source>
        <dbReference type="Google" id="ProtNLM"/>
    </source>
</evidence>